<dbReference type="GO" id="GO:0005615">
    <property type="term" value="C:extracellular space"/>
    <property type="evidence" value="ECO:0007669"/>
    <property type="project" value="TreeGrafter"/>
</dbReference>
<keyword evidence="3" id="KW-0372">Hormone</keyword>
<keyword evidence="2" id="KW-0964">Secreted</keyword>
<comment type="similarity">
    <text evidence="7">Belongs to the adipolin/erythroferrone family.</text>
</comment>
<dbReference type="InterPro" id="IPR001073">
    <property type="entry name" value="C1q_dom"/>
</dbReference>
<dbReference type="PROSITE" id="PS50871">
    <property type="entry name" value="C1Q"/>
    <property type="match status" value="1"/>
</dbReference>
<gene>
    <name evidence="9" type="ORF">LOTGIDRAFT_70062</name>
</gene>
<dbReference type="AlphaFoldDB" id="V4B574"/>
<evidence type="ECO:0000313" key="9">
    <source>
        <dbReference type="EMBL" id="ESP01132.1"/>
    </source>
</evidence>
<dbReference type="KEGG" id="lgi:LOTGIDRAFT_70062"/>
<sequence>RSSKRLRRRDNIKVSICIDSLCQKNTSLEYICGLESNSKIFTVSLNGFLHLKKGQYTSVYVDNSSGMMVKLQLGSDFSGILFG</sequence>
<evidence type="ECO:0000256" key="5">
    <source>
        <dbReference type="ARBA" id="ARBA00023157"/>
    </source>
</evidence>
<dbReference type="GO" id="GO:0005179">
    <property type="term" value="F:hormone activity"/>
    <property type="evidence" value="ECO:0007669"/>
    <property type="project" value="UniProtKB-KW"/>
</dbReference>
<name>V4B574_LOTGI</name>
<accession>V4B574</accession>
<evidence type="ECO:0000259" key="8">
    <source>
        <dbReference type="PROSITE" id="PS50871"/>
    </source>
</evidence>
<dbReference type="InterPro" id="IPR052136">
    <property type="entry name" value="Adipolin/Erythroferrone-rel"/>
</dbReference>
<keyword evidence="10" id="KW-1185">Reference proteome</keyword>
<dbReference type="STRING" id="225164.V4B574"/>
<feature type="non-terminal residue" evidence="9">
    <location>
        <position position="83"/>
    </location>
</feature>
<dbReference type="GeneID" id="20251947"/>
<protein>
    <recommendedName>
        <fullName evidence="8">C1q domain-containing protein</fullName>
    </recommendedName>
</protein>
<dbReference type="HOGENOM" id="CLU_191080_0_0_1"/>
<dbReference type="EMBL" id="KB200538">
    <property type="protein sequence ID" value="ESP01132.1"/>
    <property type="molecule type" value="Genomic_DNA"/>
</dbReference>
<dbReference type="SUPFAM" id="SSF49842">
    <property type="entry name" value="TNF-like"/>
    <property type="match status" value="1"/>
</dbReference>
<reference evidence="9 10" key="1">
    <citation type="journal article" date="2013" name="Nature">
        <title>Insights into bilaterian evolution from three spiralian genomes.</title>
        <authorList>
            <person name="Simakov O."/>
            <person name="Marletaz F."/>
            <person name="Cho S.J."/>
            <person name="Edsinger-Gonzales E."/>
            <person name="Havlak P."/>
            <person name="Hellsten U."/>
            <person name="Kuo D.H."/>
            <person name="Larsson T."/>
            <person name="Lv J."/>
            <person name="Arendt D."/>
            <person name="Savage R."/>
            <person name="Osoegawa K."/>
            <person name="de Jong P."/>
            <person name="Grimwood J."/>
            <person name="Chapman J.A."/>
            <person name="Shapiro H."/>
            <person name="Aerts A."/>
            <person name="Otillar R.P."/>
            <person name="Terry A.Y."/>
            <person name="Boore J.L."/>
            <person name="Grigoriev I.V."/>
            <person name="Lindberg D.R."/>
            <person name="Seaver E.C."/>
            <person name="Weisblat D.A."/>
            <person name="Putnam N.H."/>
            <person name="Rokhsar D.S."/>
        </authorList>
    </citation>
    <scope>NUCLEOTIDE SEQUENCE [LARGE SCALE GENOMIC DNA]</scope>
</reference>
<feature type="domain" description="C1q" evidence="8">
    <location>
        <begin position="1"/>
        <end position="83"/>
    </location>
</feature>
<evidence type="ECO:0000256" key="6">
    <source>
        <dbReference type="ARBA" id="ARBA00023180"/>
    </source>
</evidence>
<dbReference type="OrthoDB" id="6431870at2759"/>
<feature type="non-terminal residue" evidence="9">
    <location>
        <position position="1"/>
    </location>
</feature>
<evidence type="ECO:0000256" key="4">
    <source>
        <dbReference type="ARBA" id="ARBA00022729"/>
    </source>
</evidence>
<dbReference type="RefSeq" id="XP_009048182.1">
    <property type="nucleotide sequence ID" value="XM_009049934.1"/>
</dbReference>
<organism evidence="9 10">
    <name type="scientific">Lottia gigantea</name>
    <name type="common">Giant owl limpet</name>
    <dbReference type="NCBI Taxonomy" id="225164"/>
    <lineage>
        <taxon>Eukaryota</taxon>
        <taxon>Metazoa</taxon>
        <taxon>Spiralia</taxon>
        <taxon>Lophotrochozoa</taxon>
        <taxon>Mollusca</taxon>
        <taxon>Gastropoda</taxon>
        <taxon>Patellogastropoda</taxon>
        <taxon>Lottioidea</taxon>
        <taxon>Lottiidae</taxon>
        <taxon>Lottia</taxon>
    </lineage>
</organism>
<comment type="subcellular location">
    <subcellularLocation>
        <location evidence="1">Secreted</location>
    </subcellularLocation>
</comment>
<dbReference type="PANTHER" id="PTHR24019:SF5">
    <property type="entry name" value="ADIPOLIN"/>
    <property type="match status" value="1"/>
</dbReference>
<keyword evidence="5" id="KW-1015">Disulfide bond</keyword>
<evidence type="ECO:0000256" key="1">
    <source>
        <dbReference type="ARBA" id="ARBA00004613"/>
    </source>
</evidence>
<evidence type="ECO:0000313" key="10">
    <source>
        <dbReference type="Proteomes" id="UP000030746"/>
    </source>
</evidence>
<keyword evidence="4" id="KW-0732">Signal</keyword>
<dbReference type="OMA" id="SCSAEIC"/>
<proteinExistence type="inferred from homology"/>
<dbReference type="PANTHER" id="PTHR24019">
    <property type="entry name" value="ADIPOLIN"/>
    <property type="match status" value="1"/>
</dbReference>
<evidence type="ECO:0000256" key="3">
    <source>
        <dbReference type="ARBA" id="ARBA00022702"/>
    </source>
</evidence>
<dbReference type="Proteomes" id="UP000030746">
    <property type="component" value="Unassembled WGS sequence"/>
</dbReference>
<evidence type="ECO:0000256" key="7">
    <source>
        <dbReference type="ARBA" id="ARBA00038198"/>
    </source>
</evidence>
<evidence type="ECO:0000256" key="2">
    <source>
        <dbReference type="ARBA" id="ARBA00022525"/>
    </source>
</evidence>
<keyword evidence="6" id="KW-0325">Glycoprotein</keyword>
<dbReference type="CTD" id="20251947"/>
<dbReference type="InterPro" id="IPR008983">
    <property type="entry name" value="Tumour_necrosis_fac-like_dom"/>
</dbReference>